<reference evidence="1 2" key="1">
    <citation type="submission" date="2023-05" db="EMBL/GenBank/DDBJ databases">
        <title>A 100% complete, gapless, phased diploid assembly of the Scenedesmus obliquus UTEX 3031 genome.</title>
        <authorList>
            <person name="Biondi T.C."/>
            <person name="Hanschen E.R."/>
            <person name="Kwon T."/>
            <person name="Eng W."/>
            <person name="Kruse C.P.S."/>
            <person name="Koehler S.I."/>
            <person name="Kunde Y."/>
            <person name="Gleasner C.D."/>
            <person name="You Mak K.T."/>
            <person name="Polle J."/>
            <person name="Hovde B.T."/>
            <person name="Starkenburg S.R."/>
        </authorList>
    </citation>
    <scope>NUCLEOTIDE SEQUENCE [LARGE SCALE GENOMIC DNA]</scope>
    <source>
        <strain evidence="1 2">DOE0152z</strain>
    </source>
</reference>
<name>A0ABY8U3U3_TETOB</name>
<organism evidence="1 2">
    <name type="scientific">Tetradesmus obliquus</name>
    <name type="common">Green alga</name>
    <name type="synonym">Acutodesmus obliquus</name>
    <dbReference type="NCBI Taxonomy" id="3088"/>
    <lineage>
        <taxon>Eukaryota</taxon>
        <taxon>Viridiplantae</taxon>
        <taxon>Chlorophyta</taxon>
        <taxon>core chlorophytes</taxon>
        <taxon>Chlorophyceae</taxon>
        <taxon>CS clade</taxon>
        <taxon>Sphaeropleales</taxon>
        <taxon>Scenedesmaceae</taxon>
        <taxon>Tetradesmus</taxon>
    </lineage>
</organism>
<accession>A0ABY8U3U3</accession>
<evidence type="ECO:0000313" key="1">
    <source>
        <dbReference type="EMBL" id="WIA14343.1"/>
    </source>
</evidence>
<evidence type="ECO:0000313" key="2">
    <source>
        <dbReference type="Proteomes" id="UP001244341"/>
    </source>
</evidence>
<gene>
    <name evidence="1" type="ORF">OEZ85_002872</name>
</gene>
<proteinExistence type="predicted"/>
<protein>
    <submittedName>
        <fullName evidence="1">Uncharacterized protein</fullName>
    </submittedName>
</protein>
<sequence length="122" mass="13179">MQYKDNRQQATSQFSKETASFMRDLLKDKKLSRRIQQEVQDSWKGSTGSWVDLVSSQTASFQPPASQATQLVQFALGREGAAALQHASLARTTAAAAAAKQRPAASVKEQLVDQAAVCTAGH</sequence>
<dbReference type="EMBL" id="CP126212">
    <property type="protein sequence ID" value="WIA14343.1"/>
    <property type="molecule type" value="Genomic_DNA"/>
</dbReference>
<keyword evidence="2" id="KW-1185">Reference proteome</keyword>
<dbReference type="Proteomes" id="UP001244341">
    <property type="component" value="Chromosome 5b"/>
</dbReference>